<dbReference type="KEGG" id="cfh:C1707_15000"/>
<feature type="transmembrane region" description="Helical" evidence="6">
    <location>
        <begin position="168"/>
        <end position="186"/>
    </location>
</feature>
<dbReference type="AlphaFoldDB" id="A0A2N5CWW1"/>
<reference evidence="8 9" key="1">
    <citation type="submission" date="2017-12" db="EMBL/GenBank/DDBJ databases">
        <title>The genome sequence of Caulobacter flavus CGMCC1 15093.</title>
        <authorList>
            <person name="Gao J."/>
            <person name="Mao X."/>
            <person name="Sun J."/>
        </authorList>
    </citation>
    <scope>NUCLEOTIDE SEQUENCE [LARGE SCALE GENOMIC DNA]</scope>
    <source>
        <strain evidence="8 9">CGMCC1 15093</strain>
    </source>
</reference>
<dbReference type="EMBL" id="CP026100">
    <property type="protein sequence ID" value="AYV47466.1"/>
    <property type="molecule type" value="Genomic_DNA"/>
</dbReference>
<feature type="transmembrane region" description="Helical" evidence="6">
    <location>
        <begin position="36"/>
        <end position="60"/>
    </location>
</feature>
<reference evidence="7 10" key="2">
    <citation type="submission" date="2018-01" db="EMBL/GenBank/DDBJ databases">
        <title>Complete genome sequence of Caulobacter flavus RHGG3.</title>
        <authorList>
            <person name="Yang E."/>
        </authorList>
    </citation>
    <scope>NUCLEOTIDE SEQUENCE [LARGE SCALE GENOMIC DNA]</scope>
    <source>
        <strain evidence="7 10">RHGG3</strain>
    </source>
</reference>
<protein>
    <submittedName>
        <fullName evidence="8">Polysaccharide biosynthesis protein</fullName>
    </submittedName>
</protein>
<evidence type="ECO:0000256" key="4">
    <source>
        <dbReference type="ARBA" id="ARBA00022989"/>
    </source>
</evidence>
<evidence type="ECO:0000313" key="7">
    <source>
        <dbReference type="EMBL" id="AYV47466.1"/>
    </source>
</evidence>
<feature type="transmembrane region" description="Helical" evidence="6">
    <location>
        <begin position="289"/>
        <end position="306"/>
    </location>
</feature>
<feature type="transmembrane region" description="Helical" evidence="6">
    <location>
        <begin position="326"/>
        <end position="345"/>
    </location>
</feature>
<feature type="transmembrane region" description="Helical" evidence="6">
    <location>
        <begin position="138"/>
        <end position="162"/>
    </location>
</feature>
<evidence type="ECO:0000256" key="1">
    <source>
        <dbReference type="ARBA" id="ARBA00004651"/>
    </source>
</evidence>
<organism evidence="8 9">
    <name type="scientific">Caulobacter flavus</name>
    <dbReference type="NCBI Taxonomy" id="1679497"/>
    <lineage>
        <taxon>Bacteria</taxon>
        <taxon>Pseudomonadati</taxon>
        <taxon>Pseudomonadota</taxon>
        <taxon>Alphaproteobacteria</taxon>
        <taxon>Caulobacterales</taxon>
        <taxon>Caulobacteraceae</taxon>
        <taxon>Caulobacter</taxon>
    </lineage>
</organism>
<name>A0A2N5CWW1_9CAUL</name>
<feature type="transmembrane region" description="Helical" evidence="6">
    <location>
        <begin position="81"/>
        <end position="103"/>
    </location>
</feature>
<proteinExistence type="predicted"/>
<feature type="transmembrane region" description="Helical" evidence="6">
    <location>
        <begin position="109"/>
        <end position="126"/>
    </location>
</feature>
<evidence type="ECO:0000256" key="6">
    <source>
        <dbReference type="SAM" id="Phobius"/>
    </source>
</evidence>
<evidence type="ECO:0000256" key="2">
    <source>
        <dbReference type="ARBA" id="ARBA00022475"/>
    </source>
</evidence>
<dbReference type="EMBL" id="PJRQ01000011">
    <property type="protein sequence ID" value="PLR18308.1"/>
    <property type="molecule type" value="Genomic_DNA"/>
</dbReference>
<dbReference type="PANTHER" id="PTHR30250">
    <property type="entry name" value="PST FAMILY PREDICTED COLANIC ACID TRANSPORTER"/>
    <property type="match status" value="1"/>
</dbReference>
<dbReference type="InterPro" id="IPR050833">
    <property type="entry name" value="Poly_Biosynth_Transport"/>
</dbReference>
<keyword evidence="4 6" id="KW-1133">Transmembrane helix</keyword>
<dbReference type="PANTHER" id="PTHR30250:SF11">
    <property type="entry name" value="O-ANTIGEN TRANSPORTER-RELATED"/>
    <property type="match status" value="1"/>
</dbReference>
<feature type="transmembrane region" description="Helical" evidence="6">
    <location>
        <begin position="206"/>
        <end position="225"/>
    </location>
</feature>
<comment type="subcellular location">
    <subcellularLocation>
        <location evidence="1">Cell membrane</location>
        <topology evidence="1">Multi-pass membrane protein</topology>
    </subcellularLocation>
</comment>
<evidence type="ECO:0000256" key="5">
    <source>
        <dbReference type="ARBA" id="ARBA00023136"/>
    </source>
</evidence>
<feature type="transmembrane region" description="Helical" evidence="6">
    <location>
        <begin position="383"/>
        <end position="403"/>
    </location>
</feature>
<feature type="transmembrane region" description="Helical" evidence="6">
    <location>
        <begin position="439"/>
        <end position="460"/>
    </location>
</feature>
<gene>
    <name evidence="7" type="ORF">C1707_15000</name>
    <name evidence="8" type="ORF">CFHF_05995</name>
</gene>
<keyword evidence="2" id="KW-1003">Cell membrane</keyword>
<evidence type="ECO:0000256" key="3">
    <source>
        <dbReference type="ARBA" id="ARBA00022692"/>
    </source>
</evidence>
<accession>A0A2N5CWW1</accession>
<feature type="transmembrane region" description="Helical" evidence="6">
    <location>
        <begin position="357"/>
        <end position="377"/>
    </location>
</feature>
<keyword evidence="3 6" id="KW-0812">Transmembrane</keyword>
<dbReference type="Proteomes" id="UP000281192">
    <property type="component" value="Chromosome"/>
</dbReference>
<keyword evidence="10" id="KW-1185">Reference proteome</keyword>
<dbReference type="RefSeq" id="WP_101712116.1">
    <property type="nucleotide sequence ID" value="NZ_CP026100.1"/>
</dbReference>
<evidence type="ECO:0000313" key="8">
    <source>
        <dbReference type="EMBL" id="PLR18308.1"/>
    </source>
</evidence>
<feature type="transmembrane region" description="Helical" evidence="6">
    <location>
        <begin position="415"/>
        <end position="433"/>
    </location>
</feature>
<evidence type="ECO:0000313" key="9">
    <source>
        <dbReference type="Proteomes" id="UP000234483"/>
    </source>
</evidence>
<dbReference type="Proteomes" id="UP000234483">
    <property type="component" value="Unassembled WGS sequence"/>
</dbReference>
<dbReference type="Pfam" id="PF13440">
    <property type="entry name" value="Polysacc_synt_3"/>
    <property type="match status" value="1"/>
</dbReference>
<feature type="transmembrane region" description="Helical" evidence="6">
    <location>
        <begin position="257"/>
        <end position="277"/>
    </location>
</feature>
<dbReference type="GO" id="GO:0005886">
    <property type="term" value="C:plasma membrane"/>
    <property type="evidence" value="ECO:0007669"/>
    <property type="project" value="UniProtKB-SubCell"/>
</dbReference>
<feature type="transmembrane region" description="Helical" evidence="6">
    <location>
        <begin position="7"/>
        <end position="30"/>
    </location>
</feature>
<sequence>MFWRGVLGYLPVNIAQGVVGLLTIVLFTQILSPAEYGIYALAFSVLSLTQTAFLTWTEAAMARFLARADEDGRLPDHFATLYRLWILMALAIPVVAAVALRFWPMPAPLKVAVAAALAAAAVKSLAKMSQERRRAAGEVSGAALLDVIQTVGGFALGLVLALVGLGGAAPILGTGAVALLCLVFVLPTDLKRLKGGSFDKAMAKAYAAYGLPVAFSLILALVLSTTDRFLLAAFLDESAVGVYHAGYSLGSRTLDVVFIWLGMAGGPAMVAALERGGQPALAESAREQADFMVLLTLPAAVGLALVARPLTEVMIGPALREGAAGVTPWIAASGWLSGVTTYYLLQAFTLGRRTTMLSACMAIPAGANLLLNLILIPRFGLSGALWATTASYALGAIAAGVLGRRACALPIPWEALARTGLACGLMAAVVLALPDLGGLLELILKAGLGAATFGGAALLLDAGGARARLAVLTRRFRTA</sequence>
<evidence type="ECO:0000313" key="10">
    <source>
        <dbReference type="Proteomes" id="UP000281192"/>
    </source>
</evidence>
<keyword evidence="5 6" id="KW-0472">Membrane</keyword>
<dbReference type="OrthoDB" id="5906224at2"/>